<name>A0ABW1XJD8_9ALTE</name>
<dbReference type="PROSITE" id="PS51257">
    <property type="entry name" value="PROKAR_LIPOPROTEIN"/>
    <property type="match status" value="1"/>
</dbReference>
<dbReference type="Proteomes" id="UP001596364">
    <property type="component" value="Unassembled WGS sequence"/>
</dbReference>
<feature type="signal peptide" evidence="1">
    <location>
        <begin position="1"/>
        <end position="21"/>
    </location>
</feature>
<feature type="chain" id="PRO_5045928681" description="DUF2846 domain-containing protein" evidence="1">
    <location>
        <begin position="22"/>
        <end position="169"/>
    </location>
</feature>
<evidence type="ECO:0000313" key="2">
    <source>
        <dbReference type="EMBL" id="MFC6440332.1"/>
    </source>
</evidence>
<gene>
    <name evidence="2" type="ORF">ACFP85_09255</name>
</gene>
<keyword evidence="3" id="KW-1185">Reference proteome</keyword>
<evidence type="ECO:0008006" key="4">
    <source>
        <dbReference type="Google" id="ProtNLM"/>
    </source>
</evidence>
<organism evidence="2 3">
    <name type="scientific">Pseudobowmanella zhangzhouensis</name>
    <dbReference type="NCBI Taxonomy" id="1537679"/>
    <lineage>
        <taxon>Bacteria</taxon>
        <taxon>Pseudomonadati</taxon>
        <taxon>Pseudomonadota</taxon>
        <taxon>Gammaproteobacteria</taxon>
        <taxon>Alteromonadales</taxon>
        <taxon>Alteromonadaceae</taxon>
    </lineage>
</organism>
<reference evidence="3" key="1">
    <citation type="journal article" date="2019" name="Int. J. Syst. Evol. Microbiol.">
        <title>The Global Catalogue of Microorganisms (GCM) 10K type strain sequencing project: providing services to taxonomists for standard genome sequencing and annotation.</title>
        <authorList>
            <consortium name="The Broad Institute Genomics Platform"/>
            <consortium name="The Broad Institute Genome Sequencing Center for Infectious Disease"/>
            <person name="Wu L."/>
            <person name="Ma J."/>
        </authorList>
    </citation>
    <scope>NUCLEOTIDE SEQUENCE [LARGE SCALE GENOMIC DNA]</scope>
    <source>
        <strain evidence="3">CGMCC 1.16031</strain>
    </source>
</reference>
<sequence length="169" mass="19395">MTKLRPAKLAFSTLVCTMMLASGTGCSSMTIKAEVKPGHFRFENFMRDKGPKNERMYAYLMCYNQRPTMWAQPRQYEEGEHHLWVKVIAADGAVINSKSEAITDFTVHLPEGKSYMLNRKTYENSNKIDVWIQEVDTGLLVSDVKTIELDRPKVVKYQAERDMCESSTI</sequence>
<keyword evidence="1" id="KW-0732">Signal</keyword>
<comment type="caution">
    <text evidence="2">The sequence shown here is derived from an EMBL/GenBank/DDBJ whole genome shotgun (WGS) entry which is preliminary data.</text>
</comment>
<proteinExistence type="predicted"/>
<evidence type="ECO:0000313" key="3">
    <source>
        <dbReference type="Proteomes" id="UP001596364"/>
    </source>
</evidence>
<dbReference type="RefSeq" id="WP_254426568.1">
    <property type="nucleotide sequence ID" value="NZ_JBHSUS010000001.1"/>
</dbReference>
<dbReference type="EMBL" id="JBHSUS010000001">
    <property type="protein sequence ID" value="MFC6440332.1"/>
    <property type="molecule type" value="Genomic_DNA"/>
</dbReference>
<protein>
    <recommendedName>
        <fullName evidence="4">DUF2846 domain-containing protein</fullName>
    </recommendedName>
</protein>
<evidence type="ECO:0000256" key="1">
    <source>
        <dbReference type="SAM" id="SignalP"/>
    </source>
</evidence>
<accession>A0ABW1XJD8</accession>